<comment type="similarity">
    <text evidence="1">Belongs to the carbon-nitrogen hydrolase superfamily. NIT1/NIT2 family.</text>
</comment>
<proteinExistence type="inferred from homology"/>
<keyword evidence="3" id="KW-0378">Hydrolase</keyword>
<evidence type="ECO:0000313" key="3">
    <source>
        <dbReference type="EMBL" id="SDA39343.1"/>
    </source>
</evidence>
<dbReference type="Proteomes" id="UP000199689">
    <property type="component" value="Unassembled WGS sequence"/>
</dbReference>
<dbReference type="GeneID" id="87755310"/>
<reference evidence="3 4" key="1">
    <citation type="submission" date="2016-10" db="EMBL/GenBank/DDBJ databases">
        <authorList>
            <person name="de Groot N.N."/>
        </authorList>
    </citation>
    <scope>NUCLEOTIDE SEQUENCE [LARGE SCALE GENOMIC DNA]</scope>
    <source>
        <strain evidence="3 4">DSM 15230</strain>
    </source>
</reference>
<name>A0A1G5V0D7_9FIRM</name>
<sequence>MKKKAALLQMRPEWASPKANRKQVEQLVSRAMEEAEDILVLPELWDTGFFPSENLDSLADVDGCKAKNFLSEMARRYRVNIVGGSVLVKEGSCYYNRAYVVNRSGQVTAEYDKVHGFSPAGEQKLFTGGNRTVHFLLDDIPCSMAICYDIRFPEFIRREALEGAKLFFVPAAWPLRRIEHWKILNQARAIENEMVVLAVNQAGLVNGTMYGGGSMAVTPLGSMRCLHEEENQILRVEFDMNEVDKARQSIQVYQDRRIDMDRL</sequence>
<dbReference type="AlphaFoldDB" id="A0A1G5V0D7"/>
<evidence type="ECO:0000313" key="4">
    <source>
        <dbReference type="Proteomes" id="UP000199689"/>
    </source>
</evidence>
<dbReference type="STRING" id="209880.SAMN02910343_00262"/>
<dbReference type="GO" id="GO:0016787">
    <property type="term" value="F:hydrolase activity"/>
    <property type="evidence" value="ECO:0007669"/>
    <property type="project" value="UniProtKB-KW"/>
</dbReference>
<protein>
    <submittedName>
        <fullName evidence="3">Carbon-nitrogen hydrolase</fullName>
    </submittedName>
</protein>
<dbReference type="Pfam" id="PF00795">
    <property type="entry name" value="CN_hydrolase"/>
    <property type="match status" value="1"/>
</dbReference>
<dbReference type="PROSITE" id="PS50263">
    <property type="entry name" value="CN_HYDROLASE"/>
    <property type="match status" value="1"/>
</dbReference>
<dbReference type="EMBL" id="FMXA01000004">
    <property type="protein sequence ID" value="SDA39343.1"/>
    <property type="molecule type" value="Genomic_DNA"/>
</dbReference>
<dbReference type="InterPro" id="IPR036526">
    <property type="entry name" value="C-N_Hydrolase_sf"/>
</dbReference>
<keyword evidence="4" id="KW-1185">Reference proteome</keyword>
<dbReference type="Gene3D" id="3.60.110.10">
    <property type="entry name" value="Carbon-nitrogen hydrolase"/>
    <property type="match status" value="1"/>
</dbReference>
<dbReference type="OrthoDB" id="9811121at2"/>
<dbReference type="CDD" id="cd07583">
    <property type="entry name" value="nitrilase_5"/>
    <property type="match status" value="1"/>
</dbReference>
<dbReference type="RefSeq" id="WP_091363037.1">
    <property type="nucleotide sequence ID" value="NZ_FMXA01000004.1"/>
</dbReference>
<organism evidence="3 4">
    <name type="scientific">Allisonella histaminiformans</name>
    <dbReference type="NCBI Taxonomy" id="209880"/>
    <lineage>
        <taxon>Bacteria</taxon>
        <taxon>Bacillati</taxon>
        <taxon>Bacillota</taxon>
        <taxon>Negativicutes</taxon>
        <taxon>Veillonellales</taxon>
        <taxon>Veillonellaceae</taxon>
        <taxon>Allisonella</taxon>
    </lineage>
</organism>
<evidence type="ECO:0000259" key="2">
    <source>
        <dbReference type="PROSITE" id="PS50263"/>
    </source>
</evidence>
<dbReference type="PANTHER" id="PTHR23088">
    <property type="entry name" value="NITRILASE-RELATED"/>
    <property type="match status" value="1"/>
</dbReference>
<dbReference type="SUPFAM" id="SSF56317">
    <property type="entry name" value="Carbon-nitrogen hydrolase"/>
    <property type="match status" value="1"/>
</dbReference>
<gene>
    <name evidence="3" type="ORF">SAMN02910343_00262</name>
</gene>
<dbReference type="InterPro" id="IPR003010">
    <property type="entry name" value="C-N_Hydrolase"/>
</dbReference>
<dbReference type="PANTHER" id="PTHR23088:SF27">
    <property type="entry name" value="DEAMINATED GLUTATHIONE AMIDASE"/>
    <property type="match status" value="1"/>
</dbReference>
<feature type="domain" description="CN hydrolase" evidence="2">
    <location>
        <begin position="3"/>
        <end position="240"/>
    </location>
</feature>
<evidence type="ECO:0000256" key="1">
    <source>
        <dbReference type="ARBA" id="ARBA00010613"/>
    </source>
</evidence>
<accession>A0A1G5V0D7</accession>